<name>A0AAN7PPW4_9EURO</name>
<feature type="region of interest" description="Disordered" evidence="1">
    <location>
        <begin position="1"/>
        <end position="24"/>
    </location>
</feature>
<sequence length="323" mass="36731">MSSSMTDESRSLFEDEGYSSDDSTASTIPPSIWIGEDFQGRRYHAFHAEKYPFPDDEDEWARLKILHDVWLAALQGSHVLAPLIDSQLLAVLDIGFGTGDWAINFAQQYPNALVTGIDLSPPRFIWGTPNLDIVISDFDDRWPRQKYDFIHSRMLAGSIRDVDDLVRNCFHGLNPDGFIEMQDTLPFACDDGSWTGSSLEDWNSLMQSAARQRGTDLAIALRYESAMKSAGFQDVSLHIRKLPVNTWPKDSAFHWIGKRLKRSMLIGLSGMSLKLLRQELNMREDEYQVLLAGVRKDLCDHKIHAYLPMFVQLLNICKSLTRS</sequence>
<dbReference type="PANTHER" id="PTHR43591">
    <property type="entry name" value="METHYLTRANSFERASE"/>
    <property type="match status" value="1"/>
</dbReference>
<evidence type="ECO:0000256" key="1">
    <source>
        <dbReference type="SAM" id="MobiDB-lite"/>
    </source>
</evidence>
<keyword evidence="3" id="KW-1185">Reference proteome</keyword>
<evidence type="ECO:0000313" key="2">
    <source>
        <dbReference type="EMBL" id="KAK5080159.1"/>
    </source>
</evidence>
<dbReference type="SUPFAM" id="SSF53335">
    <property type="entry name" value="S-adenosyl-L-methionine-dependent methyltransferases"/>
    <property type="match status" value="1"/>
</dbReference>
<dbReference type="Pfam" id="PF13489">
    <property type="entry name" value="Methyltransf_23"/>
    <property type="match status" value="1"/>
</dbReference>
<accession>A0AAN7PPW4</accession>
<proteinExistence type="predicted"/>
<dbReference type="Proteomes" id="UP001309876">
    <property type="component" value="Unassembled WGS sequence"/>
</dbReference>
<dbReference type="Gene3D" id="3.40.50.150">
    <property type="entry name" value="Vaccinia Virus protein VP39"/>
    <property type="match status" value="1"/>
</dbReference>
<dbReference type="GO" id="GO:0008168">
    <property type="term" value="F:methyltransferase activity"/>
    <property type="evidence" value="ECO:0007669"/>
    <property type="project" value="TreeGrafter"/>
</dbReference>
<dbReference type="CDD" id="cd02440">
    <property type="entry name" value="AdoMet_MTases"/>
    <property type="match status" value="1"/>
</dbReference>
<dbReference type="PANTHER" id="PTHR43591:SF24">
    <property type="entry name" value="2-METHOXY-6-POLYPRENYL-1,4-BENZOQUINOL METHYLASE, MITOCHONDRIAL"/>
    <property type="match status" value="1"/>
</dbReference>
<protein>
    <recommendedName>
        <fullName evidence="4">Methyltransferase</fullName>
    </recommendedName>
</protein>
<reference evidence="2 3" key="1">
    <citation type="submission" date="2023-08" db="EMBL/GenBank/DDBJ databases">
        <title>Black Yeasts Isolated from many extreme environments.</title>
        <authorList>
            <person name="Coleine C."/>
            <person name="Stajich J.E."/>
            <person name="Selbmann L."/>
        </authorList>
    </citation>
    <scope>NUCLEOTIDE SEQUENCE [LARGE SCALE GENOMIC DNA]</scope>
    <source>
        <strain evidence="2 3">CCFEE 5910</strain>
    </source>
</reference>
<gene>
    <name evidence="2" type="ORF">LTR05_008765</name>
</gene>
<dbReference type="AlphaFoldDB" id="A0AAN7PPW4"/>
<dbReference type="InterPro" id="IPR029063">
    <property type="entry name" value="SAM-dependent_MTases_sf"/>
</dbReference>
<evidence type="ECO:0000313" key="3">
    <source>
        <dbReference type="Proteomes" id="UP001309876"/>
    </source>
</evidence>
<dbReference type="EMBL" id="JAVRRJ010000020">
    <property type="protein sequence ID" value="KAK5080159.1"/>
    <property type="molecule type" value="Genomic_DNA"/>
</dbReference>
<comment type="caution">
    <text evidence="2">The sequence shown here is derived from an EMBL/GenBank/DDBJ whole genome shotgun (WGS) entry which is preliminary data.</text>
</comment>
<evidence type="ECO:0008006" key="4">
    <source>
        <dbReference type="Google" id="ProtNLM"/>
    </source>
</evidence>
<organism evidence="2 3">
    <name type="scientific">Lithohypha guttulata</name>
    <dbReference type="NCBI Taxonomy" id="1690604"/>
    <lineage>
        <taxon>Eukaryota</taxon>
        <taxon>Fungi</taxon>
        <taxon>Dikarya</taxon>
        <taxon>Ascomycota</taxon>
        <taxon>Pezizomycotina</taxon>
        <taxon>Eurotiomycetes</taxon>
        <taxon>Chaetothyriomycetidae</taxon>
        <taxon>Chaetothyriales</taxon>
        <taxon>Trichomeriaceae</taxon>
        <taxon>Lithohypha</taxon>
    </lineage>
</organism>